<dbReference type="AlphaFoldDB" id="A0A382IFK9"/>
<evidence type="ECO:0000256" key="3">
    <source>
        <dbReference type="ARBA" id="ARBA00023235"/>
    </source>
</evidence>
<dbReference type="PANTHER" id="PTHR21600:SF81">
    <property type="entry name" value="21S RRNA PSEUDOURIDINE(2819) SYNTHASE"/>
    <property type="match status" value="1"/>
</dbReference>
<dbReference type="GO" id="GO:0000455">
    <property type="term" value="P:enzyme-directed rRNA pseudouridine synthesis"/>
    <property type="evidence" value="ECO:0007669"/>
    <property type="project" value="TreeGrafter"/>
</dbReference>
<dbReference type="GO" id="GO:0009982">
    <property type="term" value="F:pseudouridine synthase activity"/>
    <property type="evidence" value="ECO:0007669"/>
    <property type="project" value="InterPro"/>
</dbReference>
<keyword evidence="2" id="KW-0496">Mitochondrion</keyword>
<dbReference type="EMBL" id="UINC01067120">
    <property type="protein sequence ID" value="SVB98484.1"/>
    <property type="molecule type" value="Genomic_DNA"/>
</dbReference>
<dbReference type="PANTHER" id="PTHR21600">
    <property type="entry name" value="MITOCHONDRIAL RNA PSEUDOURIDINE SYNTHASE"/>
    <property type="match status" value="1"/>
</dbReference>
<gene>
    <name evidence="5" type="ORF">METZ01_LOCUS251338</name>
</gene>
<sequence length="213" mass="24918">MKRNFSSLNQNFIERNLRKGLIKINHSKVKANYKVIKNDIVNIFNYSKDNYRHIIKKLIHNKIPKDLKKKFDKSIIFENEDFIIINKWSDISTQGGSEKNISIDDIIKKMSRSYNLVHRLDKETSGLLLIAKNLKITKIFGKLFKEQKIKKIYVAICQGVPKNLNSVVKLRIVSKRNLSLTSQSVTKYKVLKNHKKLSIILFRPLTGKTHQLR</sequence>
<dbReference type="PROSITE" id="PS01129">
    <property type="entry name" value="PSI_RLU"/>
    <property type="match status" value="1"/>
</dbReference>
<name>A0A382IFK9_9ZZZZ</name>
<dbReference type="InterPro" id="IPR006145">
    <property type="entry name" value="PsdUridine_synth_RsuA/RluA"/>
</dbReference>
<evidence type="ECO:0000256" key="2">
    <source>
        <dbReference type="ARBA" id="ARBA00023128"/>
    </source>
</evidence>
<dbReference type="SUPFAM" id="SSF55120">
    <property type="entry name" value="Pseudouridine synthase"/>
    <property type="match status" value="1"/>
</dbReference>
<organism evidence="5">
    <name type="scientific">marine metagenome</name>
    <dbReference type="NCBI Taxonomy" id="408172"/>
    <lineage>
        <taxon>unclassified sequences</taxon>
        <taxon>metagenomes</taxon>
        <taxon>ecological metagenomes</taxon>
    </lineage>
</organism>
<dbReference type="InterPro" id="IPR006224">
    <property type="entry name" value="PsdUridine_synth_RluA-like_CS"/>
</dbReference>
<dbReference type="InterPro" id="IPR020103">
    <property type="entry name" value="PsdUridine_synth_cat_dom_sf"/>
</dbReference>
<comment type="subcellular location">
    <subcellularLocation>
        <location evidence="1">Mitochondrion</location>
    </subcellularLocation>
</comment>
<dbReference type="GO" id="GO:0005739">
    <property type="term" value="C:mitochondrion"/>
    <property type="evidence" value="ECO:0007669"/>
    <property type="project" value="UniProtKB-SubCell"/>
</dbReference>
<protein>
    <recommendedName>
        <fullName evidence="4">Pseudouridine synthase RsuA/RluA-like domain-containing protein</fullName>
    </recommendedName>
</protein>
<dbReference type="CDD" id="cd02869">
    <property type="entry name" value="PseudoU_synth_RluA_like"/>
    <property type="match status" value="1"/>
</dbReference>
<dbReference type="PROSITE" id="PS50889">
    <property type="entry name" value="S4"/>
    <property type="match status" value="1"/>
</dbReference>
<dbReference type="GO" id="GO:0003723">
    <property type="term" value="F:RNA binding"/>
    <property type="evidence" value="ECO:0007669"/>
    <property type="project" value="InterPro"/>
</dbReference>
<proteinExistence type="predicted"/>
<reference evidence="5" key="1">
    <citation type="submission" date="2018-05" db="EMBL/GenBank/DDBJ databases">
        <authorList>
            <person name="Lanie J.A."/>
            <person name="Ng W.-L."/>
            <person name="Kazmierczak K.M."/>
            <person name="Andrzejewski T.M."/>
            <person name="Davidsen T.M."/>
            <person name="Wayne K.J."/>
            <person name="Tettelin H."/>
            <person name="Glass J.I."/>
            <person name="Rusch D."/>
            <person name="Podicherti R."/>
            <person name="Tsui H.-C.T."/>
            <person name="Winkler M.E."/>
        </authorList>
    </citation>
    <scope>NUCLEOTIDE SEQUENCE</scope>
</reference>
<feature type="domain" description="Pseudouridine synthase RsuA/RluA-like" evidence="4">
    <location>
        <begin position="81"/>
        <end position="213"/>
    </location>
</feature>
<dbReference type="Gene3D" id="3.30.2350.10">
    <property type="entry name" value="Pseudouridine synthase"/>
    <property type="match status" value="1"/>
</dbReference>
<evidence type="ECO:0000313" key="5">
    <source>
        <dbReference type="EMBL" id="SVB98484.1"/>
    </source>
</evidence>
<evidence type="ECO:0000256" key="1">
    <source>
        <dbReference type="ARBA" id="ARBA00004173"/>
    </source>
</evidence>
<keyword evidence="3" id="KW-0413">Isomerase</keyword>
<dbReference type="InterPro" id="IPR050188">
    <property type="entry name" value="RluA_PseudoU_synthase"/>
</dbReference>
<evidence type="ECO:0000259" key="4">
    <source>
        <dbReference type="Pfam" id="PF00849"/>
    </source>
</evidence>
<feature type="non-terminal residue" evidence="5">
    <location>
        <position position="213"/>
    </location>
</feature>
<accession>A0A382IFK9</accession>
<dbReference type="Pfam" id="PF00849">
    <property type="entry name" value="PseudoU_synth_2"/>
    <property type="match status" value="1"/>
</dbReference>